<accession>A0A367PJW7</accession>
<feature type="region of interest" description="Disordered" evidence="1">
    <location>
        <begin position="35"/>
        <end position="77"/>
    </location>
</feature>
<dbReference type="Proteomes" id="UP000253501">
    <property type="component" value="Unassembled WGS sequence"/>
</dbReference>
<name>A0A367PJW7_CUPNE</name>
<evidence type="ECO:0000313" key="3">
    <source>
        <dbReference type="Proteomes" id="UP000253501"/>
    </source>
</evidence>
<gene>
    <name evidence="2" type="ORF">DDK22_14690</name>
</gene>
<proteinExistence type="predicted"/>
<reference evidence="2 3" key="1">
    <citation type="submission" date="2018-04" db="EMBL/GenBank/DDBJ databases">
        <title>Cupriavidus necator CR12 genome sequencing and assembly.</title>
        <authorList>
            <person name="Ben Fekih I."/>
            <person name="Mazhar H.S."/>
            <person name="Bello S.K."/>
            <person name="Rensing C."/>
        </authorList>
    </citation>
    <scope>NUCLEOTIDE SEQUENCE [LARGE SCALE GENOMIC DNA]</scope>
    <source>
        <strain evidence="2 3">CR12</strain>
    </source>
</reference>
<protein>
    <submittedName>
        <fullName evidence="2">Uncharacterized protein</fullName>
    </submittedName>
</protein>
<evidence type="ECO:0000313" key="2">
    <source>
        <dbReference type="EMBL" id="RCJ07814.1"/>
    </source>
</evidence>
<feature type="compositionally biased region" description="Basic and acidic residues" evidence="1">
    <location>
        <begin position="67"/>
        <end position="77"/>
    </location>
</feature>
<organism evidence="2 3">
    <name type="scientific">Cupriavidus necator</name>
    <name type="common">Alcaligenes eutrophus</name>
    <name type="synonym">Ralstonia eutropha</name>
    <dbReference type="NCBI Taxonomy" id="106590"/>
    <lineage>
        <taxon>Bacteria</taxon>
        <taxon>Pseudomonadati</taxon>
        <taxon>Pseudomonadota</taxon>
        <taxon>Betaproteobacteria</taxon>
        <taxon>Burkholderiales</taxon>
        <taxon>Burkholderiaceae</taxon>
        <taxon>Cupriavidus</taxon>
    </lineage>
</organism>
<dbReference type="AlphaFoldDB" id="A0A367PJW7"/>
<evidence type="ECO:0000256" key="1">
    <source>
        <dbReference type="SAM" id="MobiDB-lite"/>
    </source>
</evidence>
<dbReference type="EMBL" id="QDHA01000034">
    <property type="protein sequence ID" value="RCJ07814.1"/>
    <property type="molecule type" value="Genomic_DNA"/>
</dbReference>
<comment type="caution">
    <text evidence="2">The sequence shown here is derived from an EMBL/GenBank/DDBJ whole genome shotgun (WGS) entry which is preliminary data.</text>
</comment>
<sequence length="77" mass="8704">MAGVLRERYFFCRRFSAYAGVAIISRQAIQEPIMAKSQLRSSREAKKPKQPKKPSVPASPFSTVQVRGHDEVAKKKK</sequence>